<dbReference type="RefSeq" id="WP_089907981.1">
    <property type="nucleotide sequence ID" value="NZ_FOBB01000001.1"/>
</dbReference>
<gene>
    <name evidence="2" type="ORF">SAMN04488505_1011406</name>
</gene>
<accession>A0A1H7M4X9</accession>
<keyword evidence="1" id="KW-0472">Membrane</keyword>
<reference evidence="2 3" key="1">
    <citation type="submission" date="2016-10" db="EMBL/GenBank/DDBJ databases">
        <authorList>
            <person name="de Groot N.N."/>
        </authorList>
    </citation>
    <scope>NUCLEOTIDE SEQUENCE [LARGE SCALE GENOMIC DNA]</scope>
    <source>
        <strain evidence="2 3">DSM 21039</strain>
    </source>
</reference>
<organism evidence="2 3">
    <name type="scientific">Chitinophaga rupis</name>
    <dbReference type="NCBI Taxonomy" id="573321"/>
    <lineage>
        <taxon>Bacteria</taxon>
        <taxon>Pseudomonadati</taxon>
        <taxon>Bacteroidota</taxon>
        <taxon>Chitinophagia</taxon>
        <taxon>Chitinophagales</taxon>
        <taxon>Chitinophagaceae</taxon>
        <taxon>Chitinophaga</taxon>
    </lineage>
</organism>
<dbReference type="OrthoDB" id="581689at2"/>
<name>A0A1H7M4X9_9BACT</name>
<keyword evidence="3" id="KW-1185">Reference proteome</keyword>
<evidence type="ECO:0000256" key="1">
    <source>
        <dbReference type="SAM" id="Phobius"/>
    </source>
</evidence>
<dbReference type="Proteomes" id="UP000198984">
    <property type="component" value="Unassembled WGS sequence"/>
</dbReference>
<evidence type="ECO:0000313" key="2">
    <source>
        <dbReference type="EMBL" id="SEL06340.1"/>
    </source>
</evidence>
<dbReference type="EMBL" id="FOBB01000001">
    <property type="protein sequence ID" value="SEL06340.1"/>
    <property type="molecule type" value="Genomic_DNA"/>
</dbReference>
<evidence type="ECO:0000313" key="3">
    <source>
        <dbReference type="Proteomes" id="UP000198984"/>
    </source>
</evidence>
<dbReference type="STRING" id="573321.SAMN04488505_1011406"/>
<protein>
    <submittedName>
        <fullName evidence="2">Uncharacterized protein</fullName>
    </submittedName>
</protein>
<keyword evidence="1" id="KW-1133">Transmembrane helix</keyword>
<dbReference type="AlphaFoldDB" id="A0A1H7M4X9"/>
<sequence length="343" mass="38642">MTTKNLARPALFMVILVVIVISSWEIYLRASGFTLSYDDAAPQWSAQRAQVYKSPQAATVFIGSSRIKYDLDIPTWKKLTGRDAVQLSIEGNSPVPVLLDLADDPGFHGRLVVDVTEPLFFSSMPEYNKEPAGNVSYYKLETPAQKAGYYLNHVLESQLVFLDKRFLSLNAQLSRLPVPPRPGVVSMDNIPFPPDFYKVSSDRQTYMDDRFVRDTAQQHAVQNIWAGFLNMAAHAPPPPPNMVPDVLKSVTIAVNKIRARGGQVVFVRTPSSGMFWDIEQKAFPREKLWNALLASTQCQGIHFMDYESTRHFICPEWSHLKPQDARAFTKALITLLPASFVKH</sequence>
<proteinExistence type="predicted"/>
<feature type="transmembrane region" description="Helical" evidence="1">
    <location>
        <begin position="6"/>
        <end position="27"/>
    </location>
</feature>
<keyword evidence="1" id="KW-0812">Transmembrane</keyword>